<dbReference type="NCBIfam" id="TIGR02893">
    <property type="entry name" value="spore_yabQ"/>
    <property type="match status" value="1"/>
</dbReference>
<proteinExistence type="predicted"/>
<feature type="transmembrane region" description="Helical" evidence="1">
    <location>
        <begin position="145"/>
        <end position="176"/>
    </location>
</feature>
<evidence type="ECO:0000256" key="1">
    <source>
        <dbReference type="SAM" id="Phobius"/>
    </source>
</evidence>
<accession>A0ABV5WDT3</accession>
<sequence length="217" mass="25719">MSLTIQFYTMLSMVGMGAWVGAALDTYQRFLKRPRRNRWIVFVHDIVFWAVQAMFVFYVLLLVNEAELRFYVFVALVCGFAAYQSLLKTLYMAVLEAIIRTVVRTYRLLEMLVKILIIRPIVYLFQFLFTCILLLLQLLRTTSLLLYRLIVQLLLLIWKIILAPLRLIGVIVWKLLPNRVKIFVKKYAGILKKIQKVKGIVLKWWEYIKRWLGGPRK</sequence>
<dbReference type="Pfam" id="PF09578">
    <property type="entry name" value="Spore_YabQ"/>
    <property type="match status" value="1"/>
</dbReference>
<feature type="transmembrane region" description="Helical" evidence="1">
    <location>
        <begin position="116"/>
        <end position="139"/>
    </location>
</feature>
<evidence type="ECO:0000313" key="3">
    <source>
        <dbReference type="Proteomes" id="UP001589609"/>
    </source>
</evidence>
<name>A0ABV5WDT3_9BACI</name>
<feature type="transmembrane region" description="Helical" evidence="1">
    <location>
        <begin position="39"/>
        <end position="64"/>
    </location>
</feature>
<reference evidence="2 3" key="1">
    <citation type="submission" date="2024-09" db="EMBL/GenBank/DDBJ databases">
        <authorList>
            <person name="Sun Q."/>
            <person name="Mori K."/>
        </authorList>
    </citation>
    <scope>NUCLEOTIDE SEQUENCE [LARGE SCALE GENOMIC DNA]</scope>
    <source>
        <strain evidence="2 3">JCM 11201</strain>
    </source>
</reference>
<comment type="caution">
    <text evidence="2">The sequence shown here is derived from an EMBL/GenBank/DDBJ whole genome shotgun (WGS) entry which is preliminary data.</text>
</comment>
<feature type="transmembrane region" description="Helical" evidence="1">
    <location>
        <begin position="70"/>
        <end position="95"/>
    </location>
</feature>
<dbReference type="EMBL" id="JBHMAF010000039">
    <property type="protein sequence ID" value="MFB9758763.1"/>
    <property type="molecule type" value="Genomic_DNA"/>
</dbReference>
<keyword evidence="1" id="KW-1133">Transmembrane helix</keyword>
<keyword evidence="3" id="KW-1185">Reference proteome</keyword>
<protein>
    <submittedName>
        <fullName evidence="2">Spore cortex biosynthesis protein YabQ</fullName>
    </submittedName>
</protein>
<keyword evidence="1" id="KW-0812">Transmembrane</keyword>
<feature type="transmembrane region" description="Helical" evidence="1">
    <location>
        <begin position="6"/>
        <end position="27"/>
    </location>
</feature>
<evidence type="ECO:0000313" key="2">
    <source>
        <dbReference type="EMBL" id="MFB9758763.1"/>
    </source>
</evidence>
<dbReference type="Proteomes" id="UP001589609">
    <property type="component" value="Unassembled WGS sequence"/>
</dbReference>
<gene>
    <name evidence="2" type="primary">yabQ</name>
    <name evidence="2" type="ORF">ACFFMS_09720</name>
</gene>
<organism evidence="2 3">
    <name type="scientific">Ectobacillus funiculus</name>
    <dbReference type="NCBI Taxonomy" id="137993"/>
    <lineage>
        <taxon>Bacteria</taxon>
        <taxon>Bacillati</taxon>
        <taxon>Bacillota</taxon>
        <taxon>Bacilli</taxon>
        <taxon>Bacillales</taxon>
        <taxon>Bacillaceae</taxon>
        <taxon>Ectobacillus</taxon>
    </lineage>
</organism>
<dbReference type="InterPro" id="IPR019074">
    <property type="entry name" value="YabQ"/>
</dbReference>
<dbReference type="RefSeq" id="WP_379949049.1">
    <property type="nucleotide sequence ID" value="NZ_JBHMAF010000039.1"/>
</dbReference>
<keyword evidence="1" id="KW-0472">Membrane</keyword>